<organism evidence="1 2">
    <name type="scientific">Psilocybe cf. subviscida</name>
    <dbReference type="NCBI Taxonomy" id="2480587"/>
    <lineage>
        <taxon>Eukaryota</taxon>
        <taxon>Fungi</taxon>
        <taxon>Dikarya</taxon>
        <taxon>Basidiomycota</taxon>
        <taxon>Agaricomycotina</taxon>
        <taxon>Agaricomycetes</taxon>
        <taxon>Agaricomycetidae</taxon>
        <taxon>Agaricales</taxon>
        <taxon>Agaricineae</taxon>
        <taxon>Strophariaceae</taxon>
        <taxon>Psilocybe</taxon>
    </lineage>
</organism>
<evidence type="ECO:0008006" key="3">
    <source>
        <dbReference type="Google" id="ProtNLM"/>
    </source>
</evidence>
<name>A0A8H5B2X1_9AGAR</name>
<dbReference type="Proteomes" id="UP000567179">
    <property type="component" value="Unassembled WGS sequence"/>
</dbReference>
<proteinExistence type="predicted"/>
<evidence type="ECO:0000313" key="1">
    <source>
        <dbReference type="EMBL" id="KAF5315316.1"/>
    </source>
</evidence>
<accession>A0A8H5B2X1</accession>
<comment type="caution">
    <text evidence="1">The sequence shown here is derived from an EMBL/GenBank/DDBJ whole genome shotgun (WGS) entry which is preliminary data.</text>
</comment>
<dbReference type="EMBL" id="JAACJJ010000043">
    <property type="protein sequence ID" value="KAF5315316.1"/>
    <property type="molecule type" value="Genomic_DNA"/>
</dbReference>
<keyword evidence="2" id="KW-1185">Reference proteome</keyword>
<reference evidence="1 2" key="1">
    <citation type="journal article" date="2020" name="ISME J.">
        <title>Uncovering the hidden diversity of litter-decomposition mechanisms in mushroom-forming fungi.</title>
        <authorList>
            <person name="Floudas D."/>
            <person name="Bentzer J."/>
            <person name="Ahren D."/>
            <person name="Johansson T."/>
            <person name="Persson P."/>
            <person name="Tunlid A."/>
        </authorList>
    </citation>
    <scope>NUCLEOTIDE SEQUENCE [LARGE SCALE GENOMIC DNA]</scope>
    <source>
        <strain evidence="1 2">CBS 101986</strain>
    </source>
</reference>
<evidence type="ECO:0000313" key="2">
    <source>
        <dbReference type="Proteomes" id="UP000567179"/>
    </source>
</evidence>
<dbReference type="InterPro" id="IPR004242">
    <property type="entry name" value="Transposase_21"/>
</dbReference>
<gene>
    <name evidence="1" type="ORF">D9619_007521</name>
</gene>
<dbReference type="AlphaFoldDB" id="A0A8H5B2X1"/>
<dbReference type="OrthoDB" id="6613063at2759"/>
<dbReference type="Pfam" id="PF02992">
    <property type="entry name" value="Transposase_21"/>
    <property type="match status" value="1"/>
</dbReference>
<dbReference type="PANTHER" id="PTHR46579:SF1">
    <property type="entry name" value="F5_8 TYPE C DOMAIN-CONTAINING PROTEIN"/>
    <property type="match status" value="1"/>
</dbReference>
<dbReference type="PANTHER" id="PTHR46579">
    <property type="entry name" value="F5/8 TYPE C DOMAIN-CONTAINING PROTEIN-RELATED"/>
    <property type="match status" value="1"/>
</dbReference>
<sequence length="853" mass="96944">MWVFFLPEQRLSNYDRDICRAFAYKLKTHTTDEAFTFIPRAFETVRPLPSLDAIRARVKFLAGFKPQQIHCCVNSCCAFTAQHENLQQCPYCGSNRLKANGRPQKVFTYIPLIPRLIALASNSQTAEAMTYRANHRPGTTSSAKTDIFDGSHYQSLRHKDVILDDVNRGHQFFSDNRDIALGLSTDGFAPFKRRKNTAWPLILFNYNLPPDKRFHIEQILALGVIPGPKKPHDIDSFLWPAILEFLELAKGVRAFDALSLSIFLLRAYLIAVFGDIPAVSLLMHMKGHNGIVPCRFCEIRGLRIPDTRITTHYVPLNRSSHPAVRADPSLVAVYDPQNLPLRTHNRLLAQGTAVQQAPTTAEAERLAKKYGIKGVPALSFLPSLDFPGSFPYDFMHLIWENLIKNLILLWTGDFKGLDEGTESYVLASSVWESIGAATATSGQSIPSAYGARVPNVQADRSNISAEMWSIWTLYIGPVLLRRRFTKPKYFRHFSRLVRLLHTCLQFEITPTEIDDLELGFQKWVRDFEEIYYQYNPSRIAACPLTVHALLHIASGIRTMGPVWCYWAFPMERYCGKLQWAIRSRRFPYPSLDRFVTEDAQLTQIQAMYNLFDELSLKRSRKDCPGSMRDDAYPSFLFLPPSRRLDEPDPTIIRNISAALVTRALDVNEAHSPLQRRRISIATVKKLVGEACVIKWGKVRQIDSEEGDTIHASSMRTLSTDLRDASFVRYQMYIDKNASAKRRKPVYELKTFYGQLEAIYSVQFSDAAAIELLQLDHDLVVLVAIRVCKLLNSQPVDLERLDIHLYSEMGSLDVVDITTVQALVGRVKDDNNTWGLVDRSGSLSRAIGEDEDED</sequence>
<protein>
    <recommendedName>
        <fullName evidence="3">Transposase family Tnp2 protein</fullName>
    </recommendedName>
</protein>